<reference evidence="4" key="1">
    <citation type="submission" date="2020-06" db="EMBL/GenBank/DDBJ databases">
        <authorList>
            <person name="Dong N."/>
        </authorList>
    </citation>
    <scope>NUCLEOTIDE SEQUENCE</scope>
    <source>
        <strain evidence="4">210</strain>
    </source>
</reference>
<dbReference type="InterPro" id="IPR026444">
    <property type="entry name" value="Secre_tail"/>
</dbReference>
<proteinExistence type="predicted"/>
<evidence type="ECO:0000256" key="1">
    <source>
        <dbReference type="ARBA" id="ARBA00022729"/>
    </source>
</evidence>
<gene>
    <name evidence="4" type="ORF">HX095_09745</name>
</gene>
<dbReference type="Pfam" id="PF20009">
    <property type="entry name" value="GEVED"/>
    <property type="match status" value="1"/>
</dbReference>
<comment type="caution">
    <text evidence="4">The sequence shown here is derived from an EMBL/GenBank/DDBJ whole genome shotgun (WGS) entry which is preliminary data.</text>
</comment>
<sequence>MKKHLNILFLSLLGGSMFGQQLSSKALESWLDQATKPIKIESPIVQKALAQSFQNKLNLTYCTPAEISSPEEITRVSIKTSINTLLDHVSANNTAIGYEDFTTVKPAELGLTSKYTLSFQGDTKGAYYSSFTIMIDYNNDGIFGRISNDDQINSREIINVDELLFNSNGVDGKSVSQTITIPQDATLGETRMRILKRQTDYKSALHPKTACDLGSVYGQVEDYTISLVPPKVCTNTPNGAAYQGTFIPTNNVQDTFLKNVSLGSYVDIFVYEGNDYTFEPSVKNAYLSLKDLKTNTNLTSIEGAFNWKSTLTGTVRLYLHGNENCDASTDKTDVTIFVMNMNKNPINEPCNLGIPSVDFNLTKELNGTKNQEIAFDINAYGGRSSKITGLKINLQGDASKVDFELLEDTNGLPSTLVSKIVGKIISKTSLGTINGKPSYQYDIDFDKLIELNALETTTSIKKWLKLVTDAQTLEVNSNFAVATKLAIKNSTDNQGEWAISTNLEAVYQLKAECLNNACNQVIPETPKIADMSLPTIEGMATSETAIDIVAEKGKKLTVSGIEIDGWFMGLSMDGTIPKDELPTMKLNLLSANLDADQPINKDEDKNVLPIGIEKLDTVNLQTVYIPSDQLSILLIKKKISITFDKPVTIDGDIASKYWLSFSEVQNLGFWDVNPNVDVTIGSFPKAFVMKAIPPVIPNDMWSSYNSEIVYKLISTCSSLATNDQEKLTKTRISPNPFTNQVTIESVNLIKSVEVFNMAGLKVNSQDVNLKKTNLNLGHLNTGVYLIRILDEKGNVETQKLIKK</sequence>
<reference evidence="4" key="2">
    <citation type="journal article" date="2022" name="Sci. Total Environ.">
        <title>Prevalence, transmission, and molecular epidemiology of tet(X)-positive bacteria among humans, animals, and environmental niches in China: An epidemiological, and genomic-based study.</title>
        <authorList>
            <person name="Dong N."/>
            <person name="Zeng Y."/>
            <person name="Cai C."/>
            <person name="Sun C."/>
            <person name="Lu J."/>
            <person name="Liu C."/>
            <person name="Zhou H."/>
            <person name="Sun Q."/>
            <person name="Shu L."/>
            <person name="Wang H."/>
            <person name="Wang Y."/>
            <person name="Wang S."/>
            <person name="Wu C."/>
            <person name="Chan E.W."/>
            <person name="Chen G."/>
            <person name="Shen Z."/>
            <person name="Chen S."/>
            <person name="Zhang R."/>
        </authorList>
    </citation>
    <scope>NUCLEOTIDE SEQUENCE</scope>
    <source>
        <strain evidence="4">210</strain>
    </source>
</reference>
<dbReference type="AlphaFoldDB" id="A0AAW7DK80"/>
<feature type="domain" description="GEVED" evidence="3">
    <location>
        <begin position="133"/>
        <end position="225"/>
    </location>
</feature>
<organism evidence="4 5">
    <name type="scientific">Empedobacter falsenii</name>
    <dbReference type="NCBI Taxonomy" id="343874"/>
    <lineage>
        <taxon>Bacteria</taxon>
        <taxon>Pseudomonadati</taxon>
        <taxon>Bacteroidota</taxon>
        <taxon>Flavobacteriia</taxon>
        <taxon>Flavobacteriales</taxon>
        <taxon>Weeksellaceae</taxon>
        <taxon>Empedobacter</taxon>
    </lineage>
</organism>
<dbReference type="NCBIfam" id="TIGR04183">
    <property type="entry name" value="Por_Secre_tail"/>
    <property type="match status" value="1"/>
</dbReference>
<protein>
    <submittedName>
        <fullName evidence="4">T9SS type A sorting domain-containing protein</fullName>
    </submittedName>
</protein>
<name>A0AAW7DK80_9FLAO</name>
<feature type="domain" description="Secretion system C-terminal sorting" evidence="2">
    <location>
        <begin position="732"/>
        <end position="801"/>
    </location>
</feature>
<dbReference type="InterPro" id="IPR045474">
    <property type="entry name" value="GEVED"/>
</dbReference>
<dbReference type="RefSeq" id="WP_286486046.1">
    <property type="nucleotide sequence ID" value="NZ_JACALR010000004.1"/>
</dbReference>
<evidence type="ECO:0000259" key="2">
    <source>
        <dbReference type="Pfam" id="PF18962"/>
    </source>
</evidence>
<evidence type="ECO:0000259" key="3">
    <source>
        <dbReference type="Pfam" id="PF20009"/>
    </source>
</evidence>
<accession>A0AAW7DK80</accession>
<dbReference type="EMBL" id="JACALR010000004">
    <property type="protein sequence ID" value="MDM1551497.1"/>
    <property type="molecule type" value="Genomic_DNA"/>
</dbReference>
<dbReference type="Pfam" id="PF18962">
    <property type="entry name" value="Por_Secre_tail"/>
    <property type="match status" value="1"/>
</dbReference>
<evidence type="ECO:0000313" key="5">
    <source>
        <dbReference type="Proteomes" id="UP001173578"/>
    </source>
</evidence>
<evidence type="ECO:0000313" key="4">
    <source>
        <dbReference type="EMBL" id="MDM1551497.1"/>
    </source>
</evidence>
<dbReference type="Proteomes" id="UP001173578">
    <property type="component" value="Unassembled WGS sequence"/>
</dbReference>
<keyword evidence="1" id="KW-0732">Signal</keyword>